<organism evidence="2 3">
    <name type="scientific">Trifolium subterraneum</name>
    <name type="common">Subterranean clover</name>
    <dbReference type="NCBI Taxonomy" id="3900"/>
    <lineage>
        <taxon>Eukaryota</taxon>
        <taxon>Viridiplantae</taxon>
        <taxon>Streptophyta</taxon>
        <taxon>Embryophyta</taxon>
        <taxon>Tracheophyta</taxon>
        <taxon>Spermatophyta</taxon>
        <taxon>Magnoliopsida</taxon>
        <taxon>eudicotyledons</taxon>
        <taxon>Gunneridae</taxon>
        <taxon>Pentapetalae</taxon>
        <taxon>rosids</taxon>
        <taxon>fabids</taxon>
        <taxon>Fabales</taxon>
        <taxon>Fabaceae</taxon>
        <taxon>Papilionoideae</taxon>
        <taxon>50 kb inversion clade</taxon>
        <taxon>NPAAA clade</taxon>
        <taxon>Hologalegina</taxon>
        <taxon>IRL clade</taxon>
        <taxon>Trifolieae</taxon>
        <taxon>Trifolium</taxon>
    </lineage>
</organism>
<dbReference type="PANTHER" id="PTHR14859:SF10">
    <property type="entry name" value="DNASE I-LIKE SUPERFAMILY PROTEIN"/>
    <property type="match status" value="1"/>
</dbReference>
<name>A0A2Z6LPZ8_TRISU</name>
<proteinExistence type="predicted"/>
<dbReference type="InterPro" id="IPR051916">
    <property type="entry name" value="GPI-anchor_lipid_remodeler"/>
</dbReference>
<dbReference type="SUPFAM" id="SSF56219">
    <property type="entry name" value="DNase I-like"/>
    <property type="match status" value="1"/>
</dbReference>
<evidence type="ECO:0000313" key="3">
    <source>
        <dbReference type="Proteomes" id="UP000242715"/>
    </source>
</evidence>
<dbReference type="InterPro" id="IPR005135">
    <property type="entry name" value="Endo/exonuclease/phosphatase"/>
</dbReference>
<accession>A0A2Z6LPZ8</accession>
<evidence type="ECO:0000259" key="1">
    <source>
        <dbReference type="Pfam" id="PF03372"/>
    </source>
</evidence>
<dbReference type="Gene3D" id="3.60.10.10">
    <property type="entry name" value="Endonuclease/exonuclease/phosphatase"/>
    <property type="match status" value="1"/>
</dbReference>
<keyword evidence="3" id="KW-1185">Reference proteome</keyword>
<dbReference type="GO" id="GO:0005783">
    <property type="term" value="C:endoplasmic reticulum"/>
    <property type="evidence" value="ECO:0007669"/>
    <property type="project" value="TreeGrafter"/>
</dbReference>
<gene>
    <name evidence="2" type="ORF">TSUD_381460</name>
</gene>
<evidence type="ECO:0000313" key="2">
    <source>
        <dbReference type="EMBL" id="GAU20054.1"/>
    </source>
</evidence>
<dbReference type="GO" id="GO:0016020">
    <property type="term" value="C:membrane"/>
    <property type="evidence" value="ECO:0007669"/>
    <property type="project" value="GOC"/>
</dbReference>
<reference evidence="3" key="1">
    <citation type="journal article" date="2017" name="Front. Plant Sci.">
        <title>Climate Clever Clovers: New Paradigm to Reduce the Environmental Footprint of Ruminants by Breeding Low Methanogenic Forages Utilizing Haplotype Variation.</title>
        <authorList>
            <person name="Kaur P."/>
            <person name="Appels R."/>
            <person name="Bayer P.E."/>
            <person name="Keeble-Gagnere G."/>
            <person name="Wang J."/>
            <person name="Hirakawa H."/>
            <person name="Shirasawa K."/>
            <person name="Vercoe P."/>
            <person name="Stefanova K."/>
            <person name="Durmic Z."/>
            <person name="Nichols P."/>
            <person name="Revell C."/>
            <person name="Isobe S.N."/>
            <person name="Edwards D."/>
            <person name="Erskine W."/>
        </authorList>
    </citation>
    <scope>NUCLEOTIDE SEQUENCE [LARGE SCALE GENOMIC DNA]</scope>
    <source>
        <strain evidence="3">cv. Daliak</strain>
    </source>
</reference>
<dbReference type="GO" id="GO:0003824">
    <property type="term" value="F:catalytic activity"/>
    <property type="evidence" value="ECO:0007669"/>
    <property type="project" value="InterPro"/>
</dbReference>
<dbReference type="EMBL" id="DF973208">
    <property type="protein sequence ID" value="GAU20054.1"/>
    <property type="molecule type" value="Genomic_DNA"/>
</dbReference>
<dbReference type="PANTHER" id="PTHR14859">
    <property type="entry name" value="CALCOFLUOR WHITE HYPERSENSITIVE PROTEIN PRECURSOR"/>
    <property type="match status" value="1"/>
</dbReference>
<dbReference type="Proteomes" id="UP000242715">
    <property type="component" value="Unassembled WGS sequence"/>
</dbReference>
<feature type="domain" description="Endonuclease/exonuclease/phosphatase" evidence="1">
    <location>
        <begin position="43"/>
        <end position="260"/>
    </location>
</feature>
<dbReference type="GO" id="GO:0006506">
    <property type="term" value="P:GPI anchor biosynthetic process"/>
    <property type="evidence" value="ECO:0007669"/>
    <property type="project" value="TreeGrafter"/>
</dbReference>
<protein>
    <recommendedName>
        <fullName evidence="1">Endonuclease/exonuclease/phosphatase domain-containing protein</fullName>
    </recommendedName>
</protein>
<dbReference type="AlphaFoldDB" id="A0A2Z6LPZ8"/>
<sequence length="313" mass="35021">MNLSRSNLKQVSINLPDNEISLANSKILGSLDDKNGNEKFSSSRSILEVLREIDADVVALQDVKAEEEKCMKPLSDLASALGMKYVFAESWAPEYGNAILSKWPIKKNVIKATIDVPWAGEINLHSTQLDHLDENWRMKQVNAIIRSNDPPHILAGGLNSLYRADYSSQRWTDIVKYYEKLGKPRPMTEVMNYMKSKDYDDAKDYAGECEPIVIIAKGQNVQGTCKYGTRVDYILGSSNSPYKFVPGSYSVISSKGTSDHHIVKVDIMKVNTSTQNNVIKQCRKLKRKVVKIAPPCSATGVWELTPPPKLLVQ</sequence>
<dbReference type="FunFam" id="3.60.10.10:FF:000045">
    <property type="entry name" value="Endonuclease/exonuclease/phosphatase family protein"/>
    <property type="match status" value="1"/>
</dbReference>
<dbReference type="Pfam" id="PF03372">
    <property type="entry name" value="Exo_endo_phos"/>
    <property type="match status" value="1"/>
</dbReference>
<dbReference type="InterPro" id="IPR036691">
    <property type="entry name" value="Endo/exonu/phosph_ase_sf"/>
</dbReference>
<dbReference type="OrthoDB" id="200415at2759"/>